<accession>A0ABD3MFV8</accession>
<name>A0ABD3MFV8_9STRA</name>
<comment type="caution">
    <text evidence="1">The sequence shown here is derived from an EMBL/GenBank/DDBJ whole genome shotgun (WGS) entry which is preliminary data.</text>
</comment>
<reference evidence="1 2" key="1">
    <citation type="submission" date="2024-10" db="EMBL/GenBank/DDBJ databases">
        <title>Updated reference genomes for cyclostephanoid diatoms.</title>
        <authorList>
            <person name="Roberts W.R."/>
            <person name="Alverson A.J."/>
        </authorList>
    </citation>
    <scope>NUCLEOTIDE SEQUENCE [LARGE SCALE GENOMIC DNA]</scope>
    <source>
        <strain evidence="1 2">AJA276-08</strain>
    </source>
</reference>
<protein>
    <submittedName>
        <fullName evidence="1">Uncharacterized protein</fullName>
    </submittedName>
</protein>
<organism evidence="1 2">
    <name type="scientific">Stephanodiscus triporus</name>
    <dbReference type="NCBI Taxonomy" id="2934178"/>
    <lineage>
        <taxon>Eukaryota</taxon>
        <taxon>Sar</taxon>
        <taxon>Stramenopiles</taxon>
        <taxon>Ochrophyta</taxon>
        <taxon>Bacillariophyta</taxon>
        <taxon>Coscinodiscophyceae</taxon>
        <taxon>Thalassiosirophycidae</taxon>
        <taxon>Stephanodiscales</taxon>
        <taxon>Stephanodiscaceae</taxon>
        <taxon>Stephanodiscus</taxon>
    </lineage>
</organism>
<evidence type="ECO:0000313" key="2">
    <source>
        <dbReference type="Proteomes" id="UP001530315"/>
    </source>
</evidence>
<proteinExistence type="predicted"/>
<dbReference type="Proteomes" id="UP001530315">
    <property type="component" value="Unassembled WGS sequence"/>
</dbReference>
<gene>
    <name evidence="1" type="ORF">ACHAW5_002661</name>
</gene>
<evidence type="ECO:0000313" key="1">
    <source>
        <dbReference type="EMBL" id="KAL3761681.1"/>
    </source>
</evidence>
<dbReference type="EMBL" id="JALLAZ020001847">
    <property type="protein sequence ID" value="KAL3761681.1"/>
    <property type="molecule type" value="Genomic_DNA"/>
</dbReference>
<sequence length="815" mass="93595">MRLPPKSVWMVGVGWRVRLMKNNFLRARRNGFPVLLTVRLLRWAATSLAIIVLCLFLTRKSKDSGNSAHLHYKWLRSSPTRDPPPSVAVKARQFNPSDFRRKHLSPPQDTSAIIFYNLYIPDESEAVKHVIEVVTEQLGQVSKSLRTLDRDKRGTTLFYNLIGNRHALPEKRMKKMCSALKPKLYCKQIGYYETASESVTLQDLYDYCQKDDVADARVTYLHAKGSYHQTLVNTNWRRSLTDAVVHPDCLFPPDDRCNVCGAQFYTRFATMFPGNMWTAKCSYVKRLLPPLDGREYDKLKEKSVLTFLKYRLWGQLRTTLMEDRVDYFGLGRYRLEHWIGSHPSIQPCEIHSGKVDLESMITGLVTPDDYDWGIGPRRENVTDEIHEARRKLDGDEEAQFHEYYYLPGNLIKWFTLYGSDGVPASNSWQWKFFPGGDKWKELVHKYNINAVEEMVMQSSHAFHSAFDTKGYKPYKFQGDDEIEKLFSETTPPLVVFYHISIPEDRILDAMHALRSQLDVLALGQYDIISRSYRRQRSVILYFSVAGDSSKIGSFTKTICDSKRNVTCRNLGDFESTKANGETLRHLHNFCIAKPSMSVTYLSNQLPRMHGDNRTEVHSLQKIRAYTTAVTSNMCLKSRQTCNVCGAEFYPLPYNHFVGNMFTATCDYVKDLLPPKHFEEAMNDAADDTLVSQLRGVMTTELFKFTPQNLGLNQYSVEHWIGSHPDFQPCDVAPARHSWFPLFTGGSYIPNDYSSSRSYDFQWSEAPRRSSAPAGRLSQKIENLAIAKDNIAFLGFGNGIQEVISGWKAPKSMERM</sequence>
<dbReference type="AlphaFoldDB" id="A0ABD3MFV8"/>
<keyword evidence="2" id="KW-1185">Reference proteome</keyword>